<comment type="caution">
    <text evidence="2">The sequence shown here is derived from an EMBL/GenBank/DDBJ whole genome shotgun (WGS) entry which is preliminary data.</text>
</comment>
<feature type="compositionally biased region" description="Basic and acidic residues" evidence="1">
    <location>
        <begin position="93"/>
        <end position="102"/>
    </location>
</feature>
<evidence type="ECO:0000313" key="2">
    <source>
        <dbReference type="EMBL" id="MFB9627510.1"/>
    </source>
</evidence>
<proteinExistence type="predicted"/>
<keyword evidence="3" id="KW-1185">Reference proteome</keyword>
<sequence length="116" mass="13444">MWRVQTMARARQPKTVEPEQNEQEEPAFPWEPYRTVGSLLRISHTSCCGLYEWGSEGGLFFVLRRTGDRYEETGRGLYRSALDVYIALAEAHQDQHLSRGETPEPDTFLKRKGRRG</sequence>
<gene>
    <name evidence="2" type="ORF">ACFFSA_30895</name>
</gene>
<dbReference type="EMBL" id="JBHMBW010000034">
    <property type="protein sequence ID" value="MFB9627510.1"/>
    <property type="molecule type" value="Genomic_DNA"/>
</dbReference>
<name>A0ABV5S751_9ACTN</name>
<organism evidence="2 3">
    <name type="scientific">Nonomuraea helvata</name>
    <dbReference type="NCBI Taxonomy" id="37484"/>
    <lineage>
        <taxon>Bacteria</taxon>
        <taxon>Bacillati</taxon>
        <taxon>Actinomycetota</taxon>
        <taxon>Actinomycetes</taxon>
        <taxon>Streptosporangiales</taxon>
        <taxon>Streptosporangiaceae</taxon>
        <taxon>Nonomuraea</taxon>
    </lineage>
</organism>
<accession>A0ABV5S751</accession>
<evidence type="ECO:0000313" key="3">
    <source>
        <dbReference type="Proteomes" id="UP001589532"/>
    </source>
</evidence>
<dbReference type="RefSeq" id="WP_345000448.1">
    <property type="nucleotide sequence ID" value="NZ_BAAAXV010000009.1"/>
</dbReference>
<reference evidence="2 3" key="1">
    <citation type="submission" date="2024-09" db="EMBL/GenBank/DDBJ databases">
        <authorList>
            <person name="Sun Q."/>
            <person name="Mori K."/>
        </authorList>
    </citation>
    <scope>NUCLEOTIDE SEQUENCE [LARGE SCALE GENOMIC DNA]</scope>
    <source>
        <strain evidence="2 3">JCM 3143</strain>
    </source>
</reference>
<protein>
    <submittedName>
        <fullName evidence="2">Uncharacterized protein</fullName>
    </submittedName>
</protein>
<dbReference type="Proteomes" id="UP001589532">
    <property type="component" value="Unassembled WGS sequence"/>
</dbReference>
<evidence type="ECO:0000256" key="1">
    <source>
        <dbReference type="SAM" id="MobiDB-lite"/>
    </source>
</evidence>
<feature type="region of interest" description="Disordered" evidence="1">
    <location>
        <begin position="93"/>
        <end position="116"/>
    </location>
</feature>
<feature type="region of interest" description="Disordered" evidence="1">
    <location>
        <begin position="1"/>
        <end position="28"/>
    </location>
</feature>